<dbReference type="InterPro" id="IPR050508">
    <property type="entry name" value="Methyltransf_Superfamily"/>
</dbReference>
<dbReference type="AlphaFoldDB" id="A0A8T2WJ68"/>
<keyword evidence="3" id="KW-1185">Reference proteome</keyword>
<dbReference type="PANTHER" id="PTHR42912:SF80">
    <property type="entry name" value="METHYLTRANSFERASE DOMAIN-CONTAINING PROTEIN"/>
    <property type="match status" value="1"/>
</dbReference>
<evidence type="ECO:0000313" key="2">
    <source>
        <dbReference type="EMBL" id="KAH8480183.1"/>
    </source>
</evidence>
<protein>
    <recommendedName>
        <fullName evidence="1">Methyltransferase domain-containing protein</fullName>
    </recommendedName>
</protein>
<gene>
    <name evidence="2" type="ORF">H0E87_030432</name>
</gene>
<dbReference type="GO" id="GO:0008168">
    <property type="term" value="F:methyltransferase activity"/>
    <property type="evidence" value="ECO:0007669"/>
    <property type="project" value="TreeGrafter"/>
</dbReference>
<comment type="caution">
    <text evidence="2">The sequence shown here is derived from an EMBL/GenBank/DDBJ whole genome shotgun (WGS) entry which is preliminary data.</text>
</comment>
<sequence>MARGTTLILAPATKFFCSSSSKPVSTLHGIPHLSFSASMALSSHIHNFSVLSVSKTIENDNGRRRARMVVKMAASTSDMAAAFEEGKLERPKWSGQTPLSRLVGALIAFKPLSSVLKLGARQVLIRTAEKGNIPWREMTKEILESDVYKELESIQNPSLVYPDCGDMVLYASLDVSPFCDLTVLLKAAAEAEAATMSMVRRAIPNASTVDEANQVVRGNWLQAIEQHHLQYSGTTMIRDILDIGCSVGVSTRFLADKFPSANVTGLDLSPHFLSVAQFKEKKIGPRKNPIKWMHANAEDTGFPPQSFDLVSVSYVFHECPERAIVNILKEAFRLLRPGGTIVVSDQSPKSKILQEMSPVLFTLLKSTEPFLDEYHLTDLEGRMEEAGFINVQTGLTDPRHRTLTATVPC</sequence>
<dbReference type="CDD" id="cd02440">
    <property type="entry name" value="AdoMet_MTases"/>
    <property type="match status" value="1"/>
</dbReference>
<evidence type="ECO:0000313" key="3">
    <source>
        <dbReference type="Proteomes" id="UP000807159"/>
    </source>
</evidence>
<organism evidence="2 3">
    <name type="scientific">Populus deltoides</name>
    <name type="common">Eastern poplar</name>
    <name type="synonym">Eastern cottonwood</name>
    <dbReference type="NCBI Taxonomy" id="3696"/>
    <lineage>
        <taxon>Eukaryota</taxon>
        <taxon>Viridiplantae</taxon>
        <taxon>Streptophyta</taxon>
        <taxon>Embryophyta</taxon>
        <taxon>Tracheophyta</taxon>
        <taxon>Spermatophyta</taxon>
        <taxon>Magnoliopsida</taxon>
        <taxon>eudicotyledons</taxon>
        <taxon>Gunneridae</taxon>
        <taxon>Pentapetalae</taxon>
        <taxon>rosids</taxon>
        <taxon>fabids</taxon>
        <taxon>Malpighiales</taxon>
        <taxon>Salicaceae</taxon>
        <taxon>Saliceae</taxon>
        <taxon>Populus</taxon>
    </lineage>
</organism>
<dbReference type="Proteomes" id="UP000807159">
    <property type="component" value="Chromosome 19"/>
</dbReference>
<dbReference type="Pfam" id="PF13649">
    <property type="entry name" value="Methyltransf_25"/>
    <property type="match status" value="1"/>
</dbReference>
<name>A0A8T2WJ68_POPDE</name>
<dbReference type="SUPFAM" id="SSF53335">
    <property type="entry name" value="S-adenosyl-L-methionine-dependent methyltransferases"/>
    <property type="match status" value="1"/>
</dbReference>
<evidence type="ECO:0000259" key="1">
    <source>
        <dbReference type="Pfam" id="PF13649"/>
    </source>
</evidence>
<dbReference type="Gene3D" id="3.40.50.150">
    <property type="entry name" value="Vaccinia Virus protein VP39"/>
    <property type="match status" value="1"/>
</dbReference>
<proteinExistence type="predicted"/>
<accession>A0A8T2WJ68</accession>
<reference evidence="2" key="1">
    <citation type="journal article" date="2021" name="J. Hered.">
        <title>Genome Assembly of Salicaceae Populus deltoides (Eastern Cottonwood) I-69 Based on Nanopore Sequencing and Hi-C Technologies.</title>
        <authorList>
            <person name="Bai S."/>
            <person name="Wu H."/>
            <person name="Zhang J."/>
            <person name="Pan Z."/>
            <person name="Zhao W."/>
            <person name="Li Z."/>
            <person name="Tong C."/>
        </authorList>
    </citation>
    <scope>NUCLEOTIDE SEQUENCE</scope>
    <source>
        <tissue evidence="2">Leaf</tissue>
    </source>
</reference>
<dbReference type="PANTHER" id="PTHR42912">
    <property type="entry name" value="METHYLTRANSFERASE"/>
    <property type="match status" value="1"/>
</dbReference>
<dbReference type="InterPro" id="IPR041698">
    <property type="entry name" value="Methyltransf_25"/>
</dbReference>
<dbReference type="EMBL" id="JACEGQ020000019">
    <property type="protein sequence ID" value="KAH8480183.1"/>
    <property type="molecule type" value="Genomic_DNA"/>
</dbReference>
<dbReference type="InterPro" id="IPR029063">
    <property type="entry name" value="SAM-dependent_MTases_sf"/>
</dbReference>
<feature type="domain" description="Methyltransferase" evidence="1">
    <location>
        <begin position="240"/>
        <end position="339"/>
    </location>
</feature>